<keyword evidence="2" id="KW-1185">Reference proteome</keyword>
<protein>
    <recommendedName>
        <fullName evidence="3">Outer membrane protein beta-barrel domain-containing protein</fullName>
    </recommendedName>
</protein>
<organism evidence="1 2">
    <name type="scientific">Paludibacter jiangxiensis</name>
    <dbReference type="NCBI Taxonomy" id="681398"/>
    <lineage>
        <taxon>Bacteria</taxon>
        <taxon>Pseudomonadati</taxon>
        <taxon>Bacteroidota</taxon>
        <taxon>Bacteroidia</taxon>
        <taxon>Bacteroidales</taxon>
        <taxon>Paludibacteraceae</taxon>
        <taxon>Paludibacter</taxon>
    </lineage>
</organism>
<evidence type="ECO:0000313" key="1">
    <source>
        <dbReference type="EMBL" id="GAT63947.1"/>
    </source>
</evidence>
<dbReference type="STRING" id="681398.PJIAN_4490"/>
<name>A0A161LGD5_9BACT</name>
<dbReference type="Pfam" id="PF19515">
    <property type="entry name" value="DUF6048"/>
    <property type="match status" value="1"/>
</dbReference>
<accession>A0A161LGD5</accession>
<dbReference type="OrthoDB" id="1082206at2"/>
<evidence type="ECO:0008006" key="3">
    <source>
        <dbReference type="Google" id="ProtNLM"/>
    </source>
</evidence>
<comment type="caution">
    <text evidence="1">The sequence shown here is derived from an EMBL/GenBank/DDBJ whole genome shotgun (WGS) entry which is preliminary data.</text>
</comment>
<gene>
    <name evidence="1" type="ORF">PJIAN_4490</name>
</gene>
<dbReference type="InterPro" id="IPR046111">
    <property type="entry name" value="DUF6048"/>
</dbReference>
<dbReference type="AlphaFoldDB" id="A0A161LGD5"/>
<reference evidence="2" key="2">
    <citation type="journal article" date="2017" name="Genome Announc.">
        <title>Draft genome sequence of Paludibacter jiangxiensis NM7(T), a propionate-producing fermentative bacterium.</title>
        <authorList>
            <person name="Qiu Y.-L."/>
            <person name="Tourlousse D.M."/>
            <person name="Matsuura N."/>
            <person name="Ohashi A."/>
            <person name="Sekiguchi Y."/>
        </authorList>
    </citation>
    <scope>NUCLEOTIDE SEQUENCE [LARGE SCALE GENOMIC DNA]</scope>
    <source>
        <strain evidence="2">NM7</strain>
    </source>
</reference>
<dbReference type="RefSeq" id="WP_153802567.1">
    <property type="nucleotide sequence ID" value="NZ_BDCR01000004.1"/>
</dbReference>
<sequence>MSALLNGKISRYIFSLLVLVVFTSGVMGQQNKDRKPPVKKAAKKPVAKKAEPQPFLRAISVQADVAGPFISKLQSSGVSYFEASADLNLRNKWFPVWEIGYANINHVADEGGQYIAKGIYNRIGINVNLLKTNNPKQIAQSALFVGLRFGFAPFSYDIRNLPMADEYWKTGNVTNANDLKASAKWGEFVAGVRLNVLKNITMGWSGRLKMGLSTGGQTYSPWYVPGYGITGGTVWGFSYNIGYTIPLK</sequence>
<evidence type="ECO:0000313" key="2">
    <source>
        <dbReference type="Proteomes" id="UP000076586"/>
    </source>
</evidence>
<dbReference type="Proteomes" id="UP000076586">
    <property type="component" value="Unassembled WGS sequence"/>
</dbReference>
<reference evidence="2" key="1">
    <citation type="submission" date="2016-04" db="EMBL/GenBank/DDBJ databases">
        <title>Draft genome sequence of Paludibacter jiangxiensis strain NM7.</title>
        <authorList>
            <person name="Qiu Y."/>
            <person name="Matsuura N."/>
            <person name="Ohashi A."/>
            <person name="Tourlousse M.D."/>
            <person name="Sekiguchi Y."/>
        </authorList>
    </citation>
    <scope>NUCLEOTIDE SEQUENCE [LARGE SCALE GENOMIC DNA]</scope>
    <source>
        <strain evidence="2">NM7</strain>
    </source>
</reference>
<dbReference type="EMBL" id="BDCR01000004">
    <property type="protein sequence ID" value="GAT63947.1"/>
    <property type="molecule type" value="Genomic_DNA"/>
</dbReference>
<proteinExistence type="predicted"/>